<dbReference type="Gene3D" id="3.10.620.30">
    <property type="match status" value="1"/>
</dbReference>
<dbReference type="SMART" id="SM00460">
    <property type="entry name" value="TGc"/>
    <property type="match status" value="1"/>
</dbReference>
<sequence>MVLSVEHTLHYKYSQAVFLTPHYIYLSPKASPHQEINDFELEINPVADILYKNIDVEGNAQYIAYINSSCEELTFKASFEIESSPTKPYHFIYFPFSAEKLPFHYPEKEALLLHPYLNLTGVTTLIHQFARQLAAEANWKTTDFLARISKYIKESFSYEKRLEGPANVAEKTLLSRRGTCRDYAVLMIASCKALGIAARFASGYCYGSQLQAHELHAWVEVYLPGAGWRGFDPTEGKIVDDHYITLASSAQPELINPITGGFRGSAKSELNAYVNIKRL</sequence>
<keyword evidence="3" id="KW-1185">Reference proteome</keyword>
<dbReference type="AlphaFoldDB" id="A0A4Q5M0L3"/>
<evidence type="ECO:0000313" key="2">
    <source>
        <dbReference type="EMBL" id="RYU95545.1"/>
    </source>
</evidence>
<dbReference type="InterPro" id="IPR038765">
    <property type="entry name" value="Papain-like_cys_pep_sf"/>
</dbReference>
<dbReference type="PANTHER" id="PTHR33490">
    <property type="entry name" value="BLR5614 PROTEIN-RELATED"/>
    <property type="match status" value="1"/>
</dbReference>
<dbReference type="Proteomes" id="UP000293162">
    <property type="component" value="Unassembled WGS sequence"/>
</dbReference>
<dbReference type="InterPro" id="IPR013589">
    <property type="entry name" value="Bac_transglu_N"/>
</dbReference>
<evidence type="ECO:0000313" key="3">
    <source>
        <dbReference type="Proteomes" id="UP000293162"/>
    </source>
</evidence>
<dbReference type="OrthoDB" id="9804872at2"/>
<dbReference type="SUPFAM" id="SSF54001">
    <property type="entry name" value="Cysteine proteinases"/>
    <property type="match status" value="1"/>
</dbReference>
<gene>
    <name evidence="2" type="ORF">EWM59_11670</name>
</gene>
<feature type="domain" description="Transglutaminase-like" evidence="1">
    <location>
        <begin position="172"/>
        <end position="235"/>
    </location>
</feature>
<dbReference type="InterPro" id="IPR002931">
    <property type="entry name" value="Transglutaminase-like"/>
</dbReference>
<dbReference type="Pfam" id="PF08379">
    <property type="entry name" value="Bact_transglu_N"/>
    <property type="match status" value="1"/>
</dbReference>
<comment type="caution">
    <text evidence="2">The sequence shown here is derived from an EMBL/GenBank/DDBJ whole genome shotgun (WGS) entry which is preliminary data.</text>
</comment>
<name>A0A4Q5M0L3_9BACT</name>
<protein>
    <submittedName>
        <fullName evidence="2">Transglutaminase family protein</fullName>
    </submittedName>
</protein>
<reference evidence="2 3" key="1">
    <citation type="submission" date="2019-02" db="EMBL/GenBank/DDBJ databases">
        <title>Bacterial novel species Emticicia sp. 17J42-9 isolated from soil.</title>
        <authorList>
            <person name="Jung H.-Y."/>
        </authorList>
    </citation>
    <scope>NUCLEOTIDE SEQUENCE [LARGE SCALE GENOMIC DNA]</scope>
    <source>
        <strain evidence="2 3">17J42-9</strain>
    </source>
</reference>
<dbReference type="PANTHER" id="PTHR33490:SF1">
    <property type="entry name" value="SLL1233 PROTEIN"/>
    <property type="match status" value="1"/>
</dbReference>
<proteinExistence type="predicted"/>
<dbReference type="RefSeq" id="WP_130021150.1">
    <property type="nucleotide sequence ID" value="NZ_SEWF01000014.1"/>
</dbReference>
<organism evidence="2 3">
    <name type="scientific">Emticicia agri</name>
    <dbReference type="NCBI Taxonomy" id="2492393"/>
    <lineage>
        <taxon>Bacteria</taxon>
        <taxon>Pseudomonadati</taxon>
        <taxon>Bacteroidota</taxon>
        <taxon>Cytophagia</taxon>
        <taxon>Cytophagales</taxon>
        <taxon>Leadbetterellaceae</taxon>
        <taxon>Emticicia</taxon>
    </lineage>
</organism>
<evidence type="ECO:0000259" key="1">
    <source>
        <dbReference type="SMART" id="SM00460"/>
    </source>
</evidence>
<dbReference type="EMBL" id="SEWF01000014">
    <property type="protein sequence ID" value="RYU95545.1"/>
    <property type="molecule type" value="Genomic_DNA"/>
</dbReference>
<accession>A0A4Q5M0L3</accession>
<dbReference type="Pfam" id="PF01841">
    <property type="entry name" value="Transglut_core"/>
    <property type="match status" value="1"/>
</dbReference>